<dbReference type="EMBL" id="JSVC01000016">
    <property type="protein sequence ID" value="KIC93864.1"/>
    <property type="molecule type" value="Genomic_DNA"/>
</dbReference>
<accession>A0A0C1ITT7</accession>
<comment type="caution">
    <text evidence="1">The sequence shown here is derived from an EMBL/GenBank/DDBJ whole genome shotgun (WGS) entry which is preliminary data.</text>
</comment>
<protein>
    <recommendedName>
        <fullName evidence="3">Glycosyltransferase subfamily 4-like N-terminal domain-containing protein</fullName>
    </recommendedName>
</protein>
<sequence length="376" mass="43592">MRTVIFDTEHFETAYALIRLFDVDENELTICTNEHVRGILQQMLGEKYTRYDWVVQGKRESNFRFILRIHKLLKILRPGLFIYSTVRDNHLLHAWMLKKHPQMRSVLTLHSINCVTRLFPGLGIRPVVRNIGSKLLVRQADELNLLAATLRKHLDKKLRRKKPVHNLPGAVYERNAEEIQLAGTIRLVIPGSIDRERRDYDEVFRLLDLAEQGHVAVEAILLGAPVGEYGASIVARAKRRKGVYTSIQAYDTMHVPVEEFDRQMKVAHFVYIPVVRFSYAHDHIREVYGETKTSGNIFDAVRYARPVLHPTHLAVPDEMKNSSYRYEKATELVSFFRELGQQPAEYAAWQQRALESSMKFTPEAIREAHPTLFPIK</sequence>
<organism evidence="1 2">
    <name type="scientific">Flavihumibacter solisilvae</name>
    <dbReference type="NCBI Taxonomy" id="1349421"/>
    <lineage>
        <taxon>Bacteria</taxon>
        <taxon>Pseudomonadati</taxon>
        <taxon>Bacteroidota</taxon>
        <taxon>Chitinophagia</taxon>
        <taxon>Chitinophagales</taxon>
        <taxon>Chitinophagaceae</taxon>
        <taxon>Flavihumibacter</taxon>
    </lineage>
</organism>
<dbReference type="Proteomes" id="UP000031408">
    <property type="component" value="Unassembled WGS sequence"/>
</dbReference>
<name>A0A0C1ITT7_9BACT</name>
<dbReference type="OrthoDB" id="4291430at2"/>
<keyword evidence="2" id="KW-1185">Reference proteome</keyword>
<reference evidence="1 2" key="1">
    <citation type="submission" date="2014-11" db="EMBL/GenBank/DDBJ databases">
        <title>Genome sequence of Flavihumibacter solisilvae 3-3.</title>
        <authorList>
            <person name="Zhou G."/>
            <person name="Li M."/>
            <person name="Wang G."/>
        </authorList>
    </citation>
    <scope>NUCLEOTIDE SEQUENCE [LARGE SCALE GENOMIC DNA]</scope>
    <source>
        <strain evidence="1 2">3-3</strain>
    </source>
</reference>
<dbReference type="AlphaFoldDB" id="A0A0C1ITT7"/>
<evidence type="ECO:0000313" key="2">
    <source>
        <dbReference type="Proteomes" id="UP000031408"/>
    </source>
</evidence>
<evidence type="ECO:0008006" key="3">
    <source>
        <dbReference type="Google" id="ProtNLM"/>
    </source>
</evidence>
<dbReference type="RefSeq" id="WP_039141135.1">
    <property type="nucleotide sequence ID" value="NZ_JSVC01000016.1"/>
</dbReference>
<dbReference type="SUPFAM" id="SSF53756">
    <property type="entry name" value="UDP-Glycosyltransferase/glycogen phosphorylase"/>
    <property type="match status" value="1"/>
</dbReference>
<proteinExistence type="predicted"/>
<gene>
    <name evidence="1" type="ORF">OI18_14850</name>
</gene>
<evidence type="ECO:0000313" key="1">
    <source>
        <dbReference type="EMBL" id="KIC93864.1"/>
    </source>
</evidence>